<evidence type="ECO:0000313" key="2">
    <source>
        <dbReference type="Proteomes" id="UP000255543"/>
    </source>
</evidence>
<sequence>MRLGGSSIVLGDNDTGFKQNGDGILDVYANSQRVFRFQNGVAIAFKNIQAGDSKKNLAIQLQHLHKECNV</sequence>
<dbReference type="AlphaFoldDB" id="A0A377A3Q7"/>
<dbReference type="EMBL" id="UGEB01000001">
    <property type="protein sequence ID" value="STK93415.1"/>
    <property type="molecule type" value="Genomic_DNA"/>
</dbReference>
<dbReference type="Proteomes" id="UP000255543">
    <property type="component" value="Unassembled WGS sequence"/>
</dbReference>
<organism evidence="1 2">
    <name type="scientific">Escherichia coli</name>
    <dbReference type="NCBI Taxonomy" id="562"/>
    <lineage>
        <taxon>Bacteria</taxon>
        <taxon>Pseudomonadati</taxon>
        <taxon>Pseudomonadota</taxon>
        <taxon>Gammaproteobacteria</taxon>
        <taxon>Enterobacterales</taxon>
        <taxon>Enterobacteriaceae</taxon>
        <taxon>Escherichia</taxon>
    </lineage>
</organism>
<gene>
    <name evidence="1" type="ORF">NCTC8179_04211</name>
</gene>
<accession>A0A377A3Q7</accession>
<name>A0A377A3Q7_ECOLX</name>
<proteinExistence type="predicted"/>
<reference evidence="1 2" key="1">
    <citation type="submission" date="2018-06" db="EMBL/GenBank/DDBJ databases">
        <authorList>
            <consortium name="Pathogen Informatics"/>
            <person name="Doyle S."/>
        </authorList>
    </citation>
    <scope>NUCLEOTIDE SEQUENCE [LARGE SCALE GENOMIC DNA]</scope>
    <source>
        <strain evidence="1 2">NCTC8179</strain>
    </source>
</reference>
<evidence type="ECO:0000313" key="1">
    <source>
        <dbReference type="EMBL" id="STK93415.1"/>
    </source>
</evidence>
<protein>
    <submittedName>
        <fullName evidence="1">Putative phage tail protein</fullName>
    </submittedName>
</protein>